<dbReference type="AlphaFoldDB" id="A0A448WIG2"/>
<name>A0A448WIG2_9PLAT</name>
<accession>A0A448WIG2</accession>
<reference evidence="2" key="1">
    <citation type="submission" date="2018-11" db="EMBL/GenBank/DDBJ databases">
        <authorList>
            <consortium name="Pathogen Informatics"/>
        </authorList>
    </citation>
    <scope>NUCLEOTIDE SEQUENCE</scope>
</reference>
<comment type="caution">
    <text evidence="2">The sequence shown here is derived from an EMBL/GenBank/DDBJ whole genome shotgun (WGS) entry which is preliminary data.</text>
</comment>
<organism evidence="2 3">
    <name type="scientific">Protopolystoma xenopodis</name>
    <dbReference type="NCBI Taxonomy" id="117903"/>
    <lineage>
        <taxon>Eukaryota</taxon>
        <taxon>Metazoa</taxon>
        <taxon>Spiralia</taxon>
        <taxon>Lophotrochozoa</taxon>
        <taxon>Platyhelminthes</taxon>
        <taxon>Monogenea</taxon>
        <taxon>Polyopisthocotylea</taxon>
        <taxon>Polystomatidea</taxon>
        <taxon>Polystomatidae</taxon>
        <taxon>Protopolystoma</taxon>
    </lineage>
</organism>
<dbReference type="Proteomes" id="UP000784294">
    <property type="component" value="Unassembled WGS sequence"/>
</dbReference>
<sequence length="119" mass="13013">MHGLLVYSFFLFLTFSVPLSFRHFRYFRCRSLCDELPTTGALRHGLPPSTSSSAGGQLTDYLITSRLGPTASTCGRDVEGRPILAFDRDLATESPLTDTTQGASSSGLTCQLKYAELEI</sequence>
<evidence type="ECO:0000313" key="2">
    <source>
        <dbReference type="EMBL" id="VEL12424.1"/>
    </source>
</evidence>
<proteinExistence type="predicted"/>
<keyword evidence="1" id="KW-0732">Signal</keyword>
<feature type="chain" id="PRO_5019363077" description="Secreted protein" evidence="1">
    <location>
        <begin position="17"/>
        <end position="119"/>
    </location>
</feature>
<evidence type="ECO:0000256" key="1">
    <source>
        <dbReference type="SAM" id="SignalP"/>
    </source>
</evidence>
<gene>
    <name evidence="2" type="ORF">PXEA_LOCUS5864</name>
</gene>
<feature type="non-terminal residue" evidence="2">
    <location>
        <position position="119"/>
    </location>
</feature>
<dbReference type="EMBL" id="CAAALY010014719">
    <property type="protein sequence ID" value="VEL12424.1"/>
    <property type="molecule type" value="Genomic_DNA"/>
</dbReference>
<keyword evidence="3" id="KW-1185">Reference proteome</keyword>
<evidence type="ECO:0008006" key="4">
    <source>
        <dbReference type="Google" id="ProtNLM"/>
    </source>
</evidence>
<feature type="signal peptide" evidence="1">
    <location>
        <begin position="1"/>
        <end position="16"/>
    </location>
</feature>
<protein>
    <recommendedName>
        <fullName evidence="4">Secreted protein</fullName>
    </recommendedName>
</protein>
<evidence type="ECO:0000313" key="3">
    <source>
        <dbReference type="Proteomes" id="UP000784294"/>
    </source>
</evidence>